<keyword evidence="1" id="KW-1133">Transmembrane helix</keyword>
<evidence type="ECO:0000313" key="2">
    <source>
        <dbReference type="EMBL" id="MBW7475155.1"/>
    </source>
</evidence>
<feature type="transmembrane region" description="Helical" evidence="1">
    <location>
        <begin position="51"/>
        <end position="69"/>
    </location>
</feature>
<keyword evidence="3" id="KW-1185">Reference proteome</keyword>
<dbReference type="EMBL" id="JAHZIJ010000005">
    <property type="protein sequence ID" value="MBW7475155.1"/>
    <property type="molecule type" value="Genomic_DNA"/>
</dbReference>
<evidence type="ECO:0000256" key="1">
    <source>
        <dbReference type="SAM" id="Phobius"/>
    </source>
</evidence>
<name>A0ABS7D5I9_9BACL</name>
<comment type="caution">
    <text evidence="2">The sequence shown here is derived from an EMBL/GenBank/DDBJ whole genome shotgun (WGS) entry which is preliminary data.</text>
</comment>
<keyword evidence="1" id="KW-0472">Membrane</keyword>
<dbReference type="Proteomes" id="UP000812277">
    <property type="component" value="Unassembled WGS sequence"/>
</dbReference>
<proteinExistence type="predicted"/>
<organism evidence="2 3">
    <name type="scientific">Paenibacillus oenotherae</name>
    <dbReference type="NCBI Taxonomy" id="1435645"/>
    <lineage>
        <taxon>Bacteria</taxon>
        <taxon>Bacillati</taxon>
        <taxon>Bacillota</taxon>
        <taxon>Bacilli</taxon>
        <taxon>Bacillales</taxon>
        <taxon>Paenibacillaceae</taxon>
        <taxon>Paenibacillus</taxon>
    </lineage>
</organism>
<gene>
    <name evidence="2" type="ORF">K0T92_10385</name>
</gene>
<keyword evidence="1" id="KW-0812">Transmembrane</keyword>
<evidence type="ECO:0008006" key="4">
    <source>
        <dbReference type="Google" id="ProtNLM"/>
    </source>
</evidence>
<dbReference type="InterPro" id="IPR045590">
    <property type="entry name" value="DUF6463"/>
</dbReference>
<reference evidence="2 3" key="1">
    <citation type="submission" date="2021-07" db="EMBL/GenBank/DDBJ databases">
        <title>Paenibacillus radiodurans sp. nov., isolated from the southeastern edge of Tengger Desert.</title>
        <authorList>
            <person name="Zhang G."/>
        </authorList>
    </citation>
    <scope>NUCLEOTIDE SEQUENCE [LARGE SCALE GENOMIC DNA]</scope>
    <source>
        <strain evidence="2 3">DT7-4</strain>
    </source>
</reference>
<evidence type="ECO:0000313" key="3">
    <source>
        <dbReference type="Proteomes" id="UP000812277"/>
    </source>
</evidence>
<protein>
    <recommendedName>
        <fullName evidence="4">DUF2214 domain-containing protein</fullName>
    </recommendedName>
</protein>
<dbReference type="RefSeq" id="WP_219872387.1">
    <property type="nucleotide sequence ID" value="NZ_JAHZIJ010000005.1"/>
</dbReference>
<feature type="transmembrane region" description="Helical" evidence="1">
    <location>
        <begin position="89"/>
        <end position="116"/>
    </location>
</feature>
<sequence length="119" mass="13720">MIKLQRYSPLMMELTAYIHSALGIVLTWDILRLIGSDGIVNTIIGQHDREAAFWFLFGGAMMWLLARFMRWTMVRQHLPLPVSLGWHLIVLSVIGAIIMPISGFWLVLFQGIVIAWNRR</sequence>
<accession>A0ABS7D5I9</accession>
<dbReference type="Pfam" id="PF20064">
    <property type="entry name" value="DUF6463"/>
    <property type="match status" value="1"/>
</dbReference>